<dbReference type="InterPro" id="IPR015943">
    <property type="entry name" value="WD40/YVTN_repeat-like_dom_sf"/>
</dbReference>
<dbReference type="PANTHER" id="PTHR19920:SF0">
    <property type="entry name" value="CYTOSOLIC IRON-SULFUR PROTEIN ASSEMBLY PROTEIN CIAO1-RELATED"/>
    <property type="match status" value="1"/>
</dbReference>
<evidence type="ECO:0000256" key="2">
    <source>
        <dbReference type="ARBA" id="ARBA00022737"/>
    </source>
</evidence>
<dbReference type="OrthoDB" id="284782at2759"/>
<accession>A0A212FAL2</accession>
<name>A0A212FAL2_DANPL</name>
<organism evidence="5 6">
    <name type="scientific">Danaus plexippus plexippus</name>
    <dbReference type="NCBI Taxonomy" id="278856"/>
    <lineage>
        <taxon>Eukaryota</taxon>
        <taxon>Metazoa</taxon>
        <taxon>Ecdysozoa</taxon>
        <taxon>Arthropoda</taxon>
        <taxon>Hexapoda</taxon>
        <taxon>Insecta</taxon>
        <taxon>Pterygota</taxon>
        <taxon>Neoptera</taxon>
        <taxon>Endopterygota</taxon>
        <taxon>Lepidoptera</taxon>
        <taxon>Glossata</taxon>
        <taxon>Ditrysia</taxon>
        <taxon>Papilionoidea</taxon>
        <taxon>Nymphalidae</taxon>
        <taxon>Danainae</taxon>
        <taxon>Danaini</taxon>
        <taxon>Danaina</taxon>
        <taxon>Danaus</taxon>
        <taxon>Danaus</taxon>
    </lineage>
</organism>
<dbReference type="PROSITE" id="PS50294">
    <property type="entry name" value="WD_REPEATS_REGION"/>
    <property type="match status" value="6"/>
</dbReference>
<evidence type="ECO:0000256" key="1">
    <source>
        <dbReference type="ARBA" id="ARBA00022574"/>
    </source>
</evidence>
<dbReference type="eggNOG" id="KOG0645">
    <property type="taxonomic scope" value="Eukaryota"/>
</dbReference>
<evidence type="ECO:0000313" key="6">
    <source>
        <dbReference type="Proteomes" id="UP000007151"/>
    </source>
</evidence>
<dbReference type="PROSITE" id="PS51257">
    <property type="entry name" value="PROKAR_LIPOPROTEIN"/>
    <property type="match status" value="1"/>
</dbReference>
<dbReference type="GO" id="GO:0097361">
    <property type="term" value="C:cytosolic [4Fe-4S] assembly targeting complex"/>
    <property type="evidence" value="ECO:0007669"/>
    <property type="project" value="InterPro"/>
</dbReference>
<reference evidence="5 6" key="1">
    <citation type="journal article" date="2011" name="Cell">
        <title>The monarch butterfly genome yields insights into long-distance migration.</title>
        <authorList>
            <person name="Zhan S."/>
            <person name="Merlin C."/>
            <person name="Boore J.L."/>
            <person name="Reppert S.M."/>
        </authorList>
    </citation>
    <scope>NUCLEOTIDE SEQUENCE [LARGE SCALE GENOMIC DNA]</scope>
    <source>
        <strain evidence="5">F-2</strain>
    </source>
</reference>
<keyword evidence="1" id="KW-0853">WD repeat</keyword>
<dbReference type="HAMAP" id="MF_03037">
    <property type="entry name" value="ciao1"/>
    <property type="match status" value="1"/>
</dbReference>
<sequence>MAKLELVQNLIGHKGIVWNVSWHPLGNMFSSCGEDKIIKLWSKEGDKWVTKTVLVDGHQRTIREVAWSPCGNFLASASFDGTTAIWDKKSGQFECNATLEGHENEVKSVSWSPSGNLLATCGRDKSVWVWEVAGDDEYVCEAVLNSHNQDVKKVVWHPTSDILASSSYDNTVKIYKEDQLDSDWTCIATLQSHDSTVWSLAFDKTGKRLATCSDDKTVKIWQSYGPDNQEGVIVDGEDATWKCVCTLSGYHTRCIYDISWCHTTGLLVTACGDDILRIFKEAEDSDPNAPSFDLICTKLNAHSQDVNCVQWNPSGNGELLSCSDDGEIRIWKFIME</sequence>
<dbReference type="Proteomes" id="UP000007151">
    <property type="component" value="Unassembled WGS sequence"/>
</dbReference>
<dbReference type="FunFam" id="2.130.10.10:FF:000136">
    <property type="entry name" value="Probable cytosolic iron-sulfur protein assembly protein CIAO1"/>
    <property type="match status" value="1"/>
</dbReference>
<dbReference type="KEGG" id="dpl:KGM_205058"/>
<protein>
    <recommendedName>
        <fullName evidence="4">Probable cytosolic iron-sulfur protein assembly protein Ciao1</fullName>
    </recommendedName>
</protein>
<comment type="caution">
    <text evidence="5">The sequence shown here is derived from an EMBL/GenBank/DDBJ whole genome shotgun (WGS) entry which is preliminary data.</text>
</comment>
<dbReference type="FunCoup" id="A0A212FAL2">
    <property type="interactions" value="614"/>
</dbReference>
<gene>
    <name evidence="4" type="primary">Ciao1</name>
    <name evidence="5" type="ORF">KGM_205058</name>
</gene>
<dbReference type="GO" id="GO:0016226">
    <property type="term" value="P:iron-sulfur cluster assembly"/>
    <property type="evidence" value="ECO:0007669"/>
    <property type="project" value="UniProtKB-UniRule"/>
</dbReference>
<dbReference type="Pfam" id="PF00400">
    <property type="entry name" value="WD40"/>
    <property type="match status" value="7"/>
</dbReference>
<dbReference type="InterPro" id="IPR028608">
    <property type="entry name" value="CIAO1/Cia1"/>
</dbReference>
<comment type="function">
    <text evidence="4">Essential component of the cytosolic iron-sulfur (Fe/S) protein assembly machinery. Required for the maturation of extramitochondrial Fe/S proteins.</text>
</comment>
<dbReference type="PANTHER" id="PTHR19920">
    <property type="entry name" value="WD40 PROTEIN CIAO1"/>
    <property type="match status" value="1"/>
</dbReference>
<dbReference type="SMART" id="SM00320">
    <property type="entry name" value="WD40"/>
    <property type="match status" value="7"/>
</dbReference>
<comment type="function">
    <text evidence="3">Key component of the cytosolic iron-sulfur protein assembly (CIA) complex, a multiprotein complex that mediates the incorporation of iron-sulfur cluster into extramitochondrial Fe/S proteins. As a CIA complex component, interacts specifically with CIAO2A or CIAO2B and MMS19 to assist different branches of iron-sulfur protein assembly, depending of its interactors. The complex CIAO1:CIAO2B:MMS19 binds to and facilitates the assembly of most cytosolic-nuclear Fe/S proteins. CIAO1:CIAO2A specifically matures ACO1 and stabilizes IREB2. Seems to specifically modulate the transactivation activity of WT1. As part of the mitotic spindle-associated MMXD complex it may play a role in chromosome segregation.</text>
</comment>
<proteinExistence type="inferred from homology"/>
<keyword evidence="6" id="KW-1185">Reference proteome</keyword>
<evidence type="ECO:0000256" key="4">
    <source>
        <dbReference type="HAMAP-Rule" id="MF_03037"/>
    </source>
</evidence>
<dbReference type="EMBL" id="AGBW02009454">
    <property type="protein sequence ID" value="OWR50767.1"/>
    <property type="molecule type" value="Genomic_DNA"/>
</dbReference>
<dbReference type="InterPro" id="IPR036322">
    <property type="entry name" value="WD40_repeat_dom_sf"/>
</dbReference>
<dbReference type="PRINTS" id="PR00320">
    <property type="entry name" value="GPROTEINBRPT"/>
</dbReference>
<dbReference type="InterPro" id="IPR001680">
    <property type="entry name" value="WD40_rpt"/>
</dbReference>
<dbReference type="STRING" id="278856.A0A212FAL2"/>
<evidence type="ECO:0000313" key="5">
    <source>
        <dbReference type="EMBL" id="OWR50767.1"/>
    </source>
</evidence>
<comment type="similarity">
    <text evidence="4">Belongs to the WD repeat CIA1 family.</text>
</comment>
<dbReference type="PROSITE" id="PS50082">
    <property type="entry name" value="WD_REPEATS_2"/>
    <property type="match status" value="6"/>
</dbReference>
<dbReference type="SUPFAM" id="SSF50978">
    <property type="entry name" value="WD40 repeat-like"/>
    <property type="match status" value="1"/>
</dbReference>
<evidence type="ECO:0000256" key="3">
    <source>
        <dbReference type="ARBA" id="ARBA00060126"/>
    </source>
</evidence>
<dbReference type="AlphaFoldDB" id="A0A212FAL2"/>
<dbReference type="CDD" id="cd00200">
    <property type="entry name" value="WD40"/>
    <property type="match status" value="1"/>
</dbReference>
<keyword evidence="2" id="KW-0677">Repeat</keyword>
<dbReference type="InterPro" id="IPR020472">
    <property type="entry name" value="WD40_PAC1"/>
</dbReference>
<dbReference type="InterPro" id="IPR019775">
    <property type="entry name" value="WD40_repeat_CS"/>
</dbReference>
<dbReference type="Gene3D" id="2.130.10.10">
    <property type="entry name" value="YVTN repeat-like/Quinoprotein amine dehydrogenase"/>
    <property type="match status" value="1"/>
</dbReference>
<dbReference type="PROSITE" id="PS00678">
    <property type="entry name" value="WD_REPEATS_1"/>
    <property type="match status" value="1"/>
</dbReference>